<feature type="compositionally biased region" description="Basic and acidic residues" evidence="11">
    <location>
        <begin position="812"/>
        <end position="824"/>
    </location>
</feature>
<comment type="subcellular location">
    <subcellularLocation>
        <location evidence="1">Cell membrane</location>
        <topology evidence="1">Multi-pass membrane protein</topology>
    </subcellularLocation>
</comment>
<dbReference type="SFLD" id="SFLDS00003">
    <property type="entry name" value="Haloacid_Dehalogenase"/>
    <property type="match status" value="1"/>
</dbReference>
<evidence type="ECO:0000256" key="2">
    <source>
        <dbReference type="ARBA" id="ARBA00006024"/>
    </source>
</evidence>
<feature type="transmembrane region" description="Helical" evidence="10">
    <location>
        <begin position="134"/>
        <end position="152"/>
    </location>
</feature>
<evidence type="ECO:0000313" key="14">
    <source>
        <dbReference type="Proteomes" id="UP001564626"/>
    </source>
</evidence>
<dbReference type="PRINTS" id="PR00120">
    <property type="entry name" value="HATPASE"/>
</dbReference>
<dbReference type="PRINTS" id="PR00119">
    <property type="entry name" value="CATATPASE"/>
</dbReference>
<keyword evidence="8 10" id="KW-1133">Transmembrane helix</keyword>
<accession>A0ABV4CP30</accession>
<dbReference type="CDD" id="cd00371">
    <property type="entry name" value="HMA"/>
    <property type="match status" value="1"/>
</dbReference>
<dbReference type="Pfam" id="PF00702">
    <property type="entry name" value="Hydrolase"/>
    <property type="match status" value="1"/>
</dbReference>
<keyword evidence="3 10" id="KW-0812">Transmembrane</keyword>
<evidence type="ECO:0000256" key="3">
    <source>
        <dbReference type="ARBA" id="ARBA00022692"/>
    </source>
</evidence>
<feature type="transmembrane region" description="Helical" evidence="10">
    <location>
        <begin position="187"/>
        <end position="212"/>
    </location>
</feature>
<dbReference type="NCBIfam" id="TIGR01525">
    <property type="entry name" value="ATPase-IB_hvy"/>
    <property type="match status" value="1"/>
</dbReference>
<dbReference type="SUPFAM" id="SSF55008">
    <property type="entry name" value="HMA, heavy metal-associated domain"/>
    <property type="match status" value="1"/>
</dbReference>
<evidence type="ECO:0000256" key="7">
    <source>
        <dbReference type="ARBA" id="ARBA00022967"/>
    </source>
</evidence>
<dbReference type="Gene3D" id="3.30.70.100">
    <property type="match status" value="1"/>
</dbReference>
<feature type="transmembrane region" description="Helical" evidence="10">
    <location>
        <begin position="441"/>
        <end position="464"/>
    </location>
</feature>
<dbReference type="Pfam" id="PF00403">
    <property type="entry name" value="HMA"/>
    <property type="match status" value="1"/>
</dbReference>
<evidence type="ECO:0000256" key="11">
    <source>
        <dbReference type="SAM" id="MobiDB-lite"/>
    </source>
</evidence>
<dbReference type="InterPro" id="IPR036412">
    <property type="entry name" value="HAD-like_sf"/>
</dbReference>
<feature type="domain" description="HMA" evidence="12">
    <location>
        <begin position="23"/>
        <end position="89"/>
    </location>
</feature>
<dbReference type="PANTHER" id="PTHR43520">
    <property type="entry name" value="ATP7, ISOFORM B"/>
    <property type="match status" value="1"/>
</dbReference>
<evidence type="ECO:0000256" key="9">
    <source>
        <dbReference type="ARBA" id="ARBA00023136"/>
    </source>
</evidence>
<name>A0ABV4CP30_9PSEU</name>
<dbReference type="InterPro" id="IPR044492">
    <property type="entry name" value="P_typ_ATPase_HD_dom"/>
</dbReference>
<comment type="caution">
    <text evidence="13">The sequence shown here is derived from an EMBL/GenBank/DDBJ whole genome shotgun (WGS) entry which is preliminary data.</text>
</comment>
<dbReference type="RefSeq" id="WP_186361405.1">
    <property type="nucleotide sequence ID" value="NZ_BAABII010000023.1"/>
</dbReference>
<feature type="region of interest" description="Disordered" evidence="11">
    <location>
        <begin position="805"/>
        <end position="824"/>
    </location>
</feature>
<evidence type="ECO:0000256" key="1">
    <source>
        <dbReference type="ARBA" id="ARBA00004651"/>
    </source>
</evidence>
<protein>
    <submittedName>
        <fullName evidence="13">Heavy metal translocating P-type ATPase</fullName>
    </submittedName>
</protein>
<reference evidence="13 14" key="1">
    <citation type="submission" date="2024-08" db="EMBL/GenBank/DDBJ databases">
        <title>Genome mining of Saccharopolyspora cebuensis PGLac3 from Nigerian medicinal plant.</title>
        <authorList>
            <person name="Ezeobiora C.E."/>
            <person name="Igbokwe N.H."/>
            <person name="Amin D.H."/>
            <person name="Mendie U.E."/>
        </authorList>
    </citation>
    <scope>NUCLEOTIDE SEQUENCE [LARGE SCALE GENOMIC DNA]</scope>
    <source>
        <strain evidence="13 14">PGLac3</strain>
    </source>
</reference>
<proteinExistence type="inferred from homology"/>
<evidence type="ECO:0000256" key="8">
    <source>
        <dbReference type="ARBA" id="ARBA00022989"/>
    </source>
</evidence>
<dbReference type="InterPro" id="IPR027256">
    <property type="entry name" value="P-typ_ATPase_IB"/>
</dbReference>
<feature type="transmembrane region" description="Helical" evidence="10">
    <location>
        <begin position="771"/>
        <end position="791"/>
    </location>
</feature>
<dbReference type="InterPro" id="IPR059000">
    <property type="entry name" value="ATPase_P-type_domA"/>
</dbReference>
<keyword evidence="6 10" id="KW-0067">ATP-binding</keyword>
<feature type="compositionally biased region" description="Basic and acidic residues" evidence="11">
    <location>
        <begin position="1"/>
        <end position="10"/>
    </location>
</feature>
<dbReference type="NCBIfam" id="TIGR01511">
    <property type="entry name" value="ATPase-IB1_Cu"/>
    <property type="match status" value="1"/>
</dbReference>
<evidence type="ECO:0000256" key="10">
    <source>
        <dbReference type="RuleBase" id="RU362081"/>
    </source>
</evidence>
<dbReference type="Gene3D" id="2.70.150.10">
    <property type="entry name" value="Calcium-transporting ATPase, cytoplasmic transduction domain A"/>
    <property type="match status" value="1"/>
</dbReference>
<keyword evidence="14" id="KW-1185">Reference proteome</keyword>
<keyword evidence="5 10" id="KW-0547">Nucleotide-binding</keyword>
<dbReference type="InterPro" id="IPR018303">
    <property type="entry name" value="ATPase_P-typ_P_site"/>
</dbReference>
<dbReference type="EMBL" id="JBGEHV010000058">
    <property type="protein sequence ID" value="MEY8042494.1"/>
    <property type="molecule type" value="Genomic_DNA"/>
</dbReference>
<dbReference type="Proteomes" id="UP001564626">
    <property type="component" value="Unassembled WGS sequence"/>
</dbReference>
<feature type="transmembrane region" description="Helical" evidence="10">
    <location>
        <begin position="164"/>
        <end position="181"/>
    </location>
</feature>
<feature type="transmembrane region" description="Helical" evidence="10">
    <location>
        <begin position="224"/>
        <end position="245"/>
    </location>
</feature>
<dbReference type="InterPro" id="IPR001757">
    <property type="entry name" value="P_typ_ATPase"/>
</dbReference>
<keyword evidence="7" id="KW-1278">Translocase</keyword>
<evidence type="ECO:0000256" key="4">
    <source>
        <dbReference type="ARBA" id="ARBA00022723"/>
    </source>
</evidence>
<keyword evidence="10" id="KW-1003">Cell membrane</keyword>
<feature type="transmembrane region" description="Helical" evidence="10">
    <location>
        <begin position="251"/>
        <end position="274"/>
    </location>
</feature>
<dbReference type="InterPro" id="IPR036163">
    <property type="entry name" value="HMA_dom_sf"/>
</dbReference>
<dbReference type="PROSITE" id="PS50846">
    <property type="entry name" value="HMA_2"/>
    <property type="match status" value="1"/>
</dbReference>
<evidence type="ECO:0000313" key="13">
    <source>
        <dbReference type="EMBL" id="MEY8042494.1"/>
    </source>
</evidence>
<dbReference type="InterPro" id="IPR023214">
    <property type="entry name" value="HAD_sf"/>
</dbReference>
<dbReference type="Pfam" id="PF00122">
    <property type="entry name" value="E1-E2_ATPase"/>
    <property type="match status" value="1"/>
</dbReference>
<dbReference type="PROSITE" id="PS00154">
    <property type="entry name" value="ATPASE_E1_E2"/>
    <property type="match status" value="1"/>
</dbReference>
<feature type="transmembrane region" description="Helical" evidence="10">
    <location>
        <begin position="111"/>
        <end position="128"/>
    </location>
</feature>
<feature type="transmembrane region" description="Helical" evidence="10">
    <location>
        <begin position="747"/>
        <end position="765"/>
    </location>
</feature>
<sequence length="824" mass="85878">MSTTTEERSELWAPEPSPHPGHERIRAKIAGLHCSLCTGTIEKALGRMDGVGTVAVSLTHEQVLVDYEADRTSPEAILGTLRDVGYELYDPRKLRAFEDEERDLIREGTRLLGAVAASLTAIGLIAEVTGIWSVLVPLTVVALMVPVSYAVLRPAGHAKATGGAAAIVAPGLAALGARGAGWLEPPVIGWLAGAIGIGVVVGVAPHILRMAYQSARRGILNQHVLLEVGAFAGIAGGLIGLTNVLPGYPTAAFFAVSVLVANYHIFSEWLSLLVKTRSSQSIKKLLDLQPDLARLVTTEGEAEVPVEQVSVGQHVRVRPGERIPLDGTIRSGYSAIDLSLVTGEPVPAERGPGEEVVGGAINGTGSLLIEVTATGAEGFLAQVVRHVEDARALKPGILHLVDRVLRVYTPTVLSISALALIAWLTGSWVLAGEPDVRRAVFAALSVLVMGYPCAVGIAAPLAIVRGTGHAADRGIVMRTGEAFQTFRLVRRIVLDKTGTLTKGTPTVRGIHALDGDTDAVLAVAAAAESHSEHPLARAVVDAAHDKGLTVPEVEEFTSVTGAGVRATVGGHTVLAGKPSLLTNEGVDSSTVTAPTDQWETAGHTVILIARDGAAIGLIALGDELRPDATEAVTRMRQAGMEPVLVTGDNERAAAHIAGQLGIDEVRAGVLPEGKAEIVRELQADGTRVAMVGDGINDAPALMQADVGIAAGGGTDIAVESADIVLLRDEVSTVLDAREISARAYRRTRANVAIAFTFNGIGVPLATTGLVYPVWAMIAMAASVTSIFINSIGTRPSLLSQAIGSVGRTQQSAKERPEPAQPAHD</sequence>
<dbReference type="InterPro" id="IPR008250">
    <property type="entry name" value="ATPase_P-typ_transduc_dom_A_sf"/>
</dbReference>
<dbReference type="PANTHER" id="PTHR43520:SF8">
    <property type="entry name" value="P-TYPE CU(+) TRANSPORTER"/>
    <property type="match status" value="1"/>
</dbReference>
<gene>
    <name evidence="13" type="ORF">AB8O55_24075</name>
</gene>
<dbReference type="InterPro" id="IPR006121">
    <property type="entry name" value="HMA_dom"/>
</dbReference>
<evidence type="ECO:0000259" key="12">
    <source>
        <dbReference type="PROSITE" id="PS50846"/>
    </source>
</evidence>
<evidence type="ECO:0000256" key="6">
    <source>
        <dbReference type="ARBA" id="ARBA00022840"/>
    </source>
</evidence>
<dbReference type="Gene3D" id="3.40.50.1000">
    <property type="entry name" value="HAD superfamily/HAD-like"/>
    <property type="match status" value="1"/>
</dbReference>
<dbReference type="SUPFAM" id="SSF56784">
    <property type="entry name" value="HAD-like"/>
    <property type="match status" value="1"/>
</dbReference>
<dbReference type="InterPro" id="IPR023299">
    <property type="entry name" value="ATPase_P-typ_cyto_dom_N"/>
</dbReference>
<comment type="similarity">
    <text evidence="2 10">Belongs to the cation transport ATPase (P-type) (TC 3.A.3) family. Type IB subfamily.</text>
</comment>
<evidence type="ECO:0000256" key="5">
    <source>
        <dbReference type="ARBA" id="ARBA00022741"/>
    </source>
</evidence>
<feature type="region of interest" description="Disordered" evidence="11">
    <location>
        <begin position="1"/>
        <end position="21"/>
    </location>
</feature>
<dbReference type="SFLD" id="SFLDF00027">
    <property type="entry name" value="p-type_atpase"/>
    <property type="match status" value="1"/>
</dbReference>
<feature type="transmembrane region" description="Helical" evidence="10">
    <location>
        <begin position="407"/>
        <end position="429"/>
    </location>
</feature>
<dbReference type="SFLD" id="SFLDG00002">
    <property type="entry name" value="C1.7:_P-type_atpase_like"/>
    <property type="match status" value="1"/>
</dbReference>
<organism evidence="13 14">
    <name type="scientific">Saccharopolyspora cebuensis</name>
    <dbReference type="NCBI Taxonomy" id="418759"/>
    <lineage>
        <taxon>Bacteria</taxon>
        <taxon>Bacillati</taxon>
        <taxon>Actinomycetota</taxon>
        <taxon>Actinomycetes</taxon>
        <taxon>Pseudonocardiales</taxon>
        <taxon>Pseudonocardiaceae</taxon>
        <taxon>Saccharopolyspora</taxon>
    </lineage>
</organism>
<keyword evidence="4 10" id="KW-0479">Metal-binding</keyword>
<dbReference type="SUPFAM" id="SSF81653">
    <property type="entry name" value="Calcium ATPase, transduction domain A"/>
    <property type="match status" value="1"/>
</dbReference>
<dbReference type="Gene3D" id="3.40.1110.10">
    <property type="entry name" value="Calcium-transporting ATPase, cytoplasmic domain N"/>
    <property type="match status" value="1"/>
</dbReference>
<dbReference type="NCBIfam" id="TIGR01494">
    <property type="entry name" value="ATPase_P-type"/>
    <property type="match status" value="1"/>
</dbReference>
<keyword evidence="9 10" id="KW-0472">Membrane</keyword>